<name>A0A0C2WZC7_SERVB</name>
<feature type="region of interest" description="Disordered" evidence="1">
    <location>
        <begin position="100"/>
        <end position="141"/>
    </location>
</feature>
<reference evidence="3" key="2">
    <citation type="submission" date="2015-01" db="EMBL/GenBank/DDBJ databases">
        <title>Evolutionary Origins and Diversification of the Mycorrhizal Mutualists.</title>
        <authorList>
            <consortium name="DOE Joint Genome Institute"/>
            <consortium name="Mycorrhizal Genomics Consortium"/>
            <person name="Kohler A."/>
            <person name="Kuo A."/>
            <person name="Nagy L.G."/>
            <person name="Floudas D."/>
            <person name="Copeland A."/>
            <person name="Barry K.W."/>
            <person name="Cichocki N."/>
            <person name="Veneault-Fourrey C."/>
            <person name="LaButti K."/>
            <person name="Lindquist E.A."/>
            <person name="Lipzen A."/>
            <person name="Lundell T."/>
            <person name="Morin E."/>
            <person name="Murat C."/>
            <person name="Riley R."/>
            <person name="Ohm R."/>
            <person name="Sun H."/>
            <person name="Tunlid A."/>
            <person name="Henrissat B."/>
            <person name="Grigoriev I.V."/>
            <person name="Hibbett D.S."/>
            <person name="Martin F."/>
        </authorList>
    </citation>
    <scope>NUCLEOTIDE SEQUENCE [LARGE SCALE GENOMIC DNA]</scope>
    <source>
        <strain evidence="3">MAFF 305830</strain>
    </source>
</reference>
<gene>
    <name evidence="2" type="ORF">M408DRAFT_28595</name>
</gene>
<protein>
    <submittedName>
        <fullName evidence="2">Uncharacterized protein</fullName>
    </submittedName>
</protein>
<reference evidence="2 3" key="1">
    <citation type="submission" date="2014-04" db="EMBL/GenBank/DDBJ databases">
        <authorList>
            <consortium name="DOE Joint Genome Institute"/>
            <person name="Kuo A."/>
            <person name="Zuccaro A."/>
            <person name="Kohler A."/>
            <person name="Nagy L.G."/>
            <person name="Floudas D."/>
            <person name="Copeland A."/>
            <person name="Barry K.W."/>
            <person name="Cichocki N."/>
            <person name="Veneault-Fourrey C."/>
            <person name="LaButti K."/>
            <person name="Lindquist E.A."/>
            <person name="Lipzen A."/>
            <person name="Lundell T."/>
            <person name="Morin E."/>
            <person name="Murat C."/>
            <person name="Sun H."/>
            <person name="Tunlid A."/>
            <person name="Henrissat B."/>
            <person name="Grigoriev I.V."/>
            <person name="Hibbett D.S."/>
            <person name="Martin F."/>
            <person name="Nordberg H.P."/>
            <person name="Cantor M.N."/>
            <person name="Hua S.X."/>
        </authorList>
    </citation>
    <scope>NUCLEOTIDE SEQUENCE [LARGE SCALE GENOMIC DNA]</scope>
    <source>
        <strain evidence="2 3">MAFF 305830</strain>
    </source>
</reference>
<sequence>MAPGASGPVYSRRSTPTTPNAPFSWLDTSTSSSSRQQAISPRSASSQGTLRNNVQLATSASYEAEPEVLSFTYAMAPPRSLWLANTEASNDIPPGIPPFRSPSNRDPVVHSRLQSADGLPSNDRSLLGRTVNTNRPMPIRNDPIENYHETLELHENGRFVVNGLSEDVPWSNTVIPSRTMVPNTFLPIVHEATDVESFPLPDHGILPAESLGYAPPLNTADHINPVDSIAPFKPEDFYDNGGFNISASHIEAERSSQSRLFSDDLSPRQWDIRHASDMRRLGSRPAGPRLMPSAMTVPSRFPERDFAMEAMYMMNMPLNTPEAD</sequence>
<organism evidence="2 3">
    <name type="scientific">Serendipita vermifera MAFF 305830</name>
    <dbReference type="NCBI Taxonomy" id="933852"/>
    <lineage>
        <taxon>Eukaryota</taxon>
        <taxon>Fungi</taxon>
        <taxon>Dikarya</taxon>
        <taxon>Basidiomycota</taxon>
        <taxon>Agaricomycotina</taxon>
        <taxon>Agaricomycetes</taxon>
        <taxon>Sebacinales</taxon>
        <taxon>Serendipitaceae</taxon>
        <taxon>Serendipita</taxon>
    </lineage>
</organism>
<dbReference type="HOGENOM" id="CLU_858337_0_0_1"/>
<dbReference type="EMBL" id="KN824352">
    <property type="protein sequence ID" value="KIM22617.1"/>
    <property type="molecule type" value="Genomic_DNA"/>
</dbReference>
<evidence type="ECO:0000313" key="3">
    <source>
        <dbReference type="Proteomes" id="UP000054097"/>
    </source>
</evidence>
<dbReference type="AlphaFoldDB" id="A0A0C2WZC7"/>
<feature type="region of interest" description="Disordered" evidence="1">
    <location>
        <begin position="1"/>
        <end position="51"/>
    </location>
</feature>
<proteinExistence type="predicted"/>
<evidence type="ECO:0000313" key="2">
    <source>
        <dbReference type="EMBL" id="KIM22617.1"/>
    </source>
</evidence>
<keyword evidence="3" id="KW-1185">Reference proteome</keyword>
<accession>A0A0C2WZC7</accession>
<evidence type="ECO:0000256" key="1">
    <source>
        <dbReference type="SAM" id="MobiDB-lite"/>
    </source>
</evidence>
<dbReference type="Proteomes" id="UP000054097">
    <property type="component" value="Unassembled WGS sequence"/>
</dbReference>
<feature type="compositionally biased region" description="Polar residues" evidence="1">
    <location>
        <begin position="12"/>
        <end position="21"/>
    </location>
</feature>
<feature type="compositionally biased region" description="Low complexity" evidence="1">
    <location>
        <begin position="28"/>
        <end position="46"/>
    </location>
</feature>